<evidence type="ECO:0000313" key="2">
    <source>
        <dbReference type="EMBL" id="KAJ6705599.1"/>
    </source>
</evidence>
<keyword evidence="3" id="KW-1185">Reference proteome</keyword>
<dbReference type="Proteomes" id="UP001151532">
    <property type="component" value="Chromosome 3"/>
</dbReference>
<dbReference type="AlphaFoldDB" id="A0A9Q0QGF2"/>
<dbReference type="EMBL" id="JAPFFK010000016">
    <property type="protein sequence ID" value="KAJ6705599.1"/>
    <property type="molecule type" value="Genomic_DNA"/>
</dbReference>
<reference evidence="2" key="2">
    <citation type="journal article" date="2023" name="Int. J. Mol. Sci.">
        <title>De Novo Assembly and Annotation of 11 Diverse Shrub Willow (Salix) Genomes Reveals Novel Gene Organization in Sex-Linked Regions.</title>
        <authorList>
            <person name="Hyden B."/>
            <person name="Feng K."/>
            <person name="Yates T.B."/>
            <person name="Jawdy S."/>
            <person name="Cereghino C."/>
            <person name="Smart L.B."/>
            <person name="Muchero W."/>
        </authorList>
    </citation>
    <scope>NUCLEOTIDE SEQUENCE</scope>
    <source>
        <tissue evidence="2">Shoot tip</tissue>
    </source>
</reference>
<sequence length="103" mass="12714">MRSTTRFMGFLIEQFQGGQTHFITDRYSFGYYPYICVHQLYTYLFAAYRPIYYLHFFLTFFLFQRCIIDLQLGKIGNFDRSVFRKRREEFSEREPVFLRSFSM</sequence>
<reference evidence="2" key="1">
    <citation type="submission" date="2022-11" db="EMBL/GenBank/DDBJ databases">
        <authorList>
            <person name="Hyden B.L."/>
            <person name="Feng K."/>
            <person name="Yates T."/>
            <person name="Jawdy S."/>
            <person name="Smart L.B."/>
            <person name="Muchero W."/>
        </authorList>
    </citation>
    <scope>NUCLEOTIDE SEQUENCE</scope>
    <source>
        <tissue evidence="2">Shoot tip</tissue>
    </source>
</reference>
<keyword evidence="1" id="KW-1133">Transmembrane helix</keyword>
<name>A0A9Q0QGF2_SALPP</name>
<keyword evidence="1" id="KW-0812">Transmembrane</keyword>
<comment type="caution">
    <text evidence="2">The sequence shown here is derived from an EMBL/GenBank/DDBJ whole genome shotgun (WGS) entry which is preliminary data.</text>
</comment>
<proteinExistence type="predicted"/>
<evidence type="ECO:0000313" key="3">
    <source>
        <dbReference type="Proteomes" id="UP001151532"/>
    </source>
</evidence>
<feature type="transmembrane region" description="Helical" evidence="1">
    <location>
        <begin position="51"/>
        <end position="68"/>
    </location>
</feature>
<evidence type="ECO:0000256" key="1">
    <source>
        <dbReference type="SAM" id="Phobius"/>
    </source>
</evidence>
<gene>
    <name evidence="2" type="ORF">OIU79_010312</name>
</gene>
<organism evidence="2 3">
    <name type="scientific">Salix purpurea</name>
    <name type="common">Purple osier willow</name>
    <dbReference type="NCBI Taxonomy" id="77065"/>
    <lineage>
        <taxon>Eukaryota</taxon>
        <taxon>Viridiplantae</taxon>
        <taxon>Streptophyta</taxon>
        <taxon>Embryophyta</taxon>
        <taxon>Tracheophyta</taxon>
        <taxon>Spermatophyta</taxon>
        <taxon>Magnoliopsida</taxon>
        <taxon>eudicotyledons</taxon>
        <taxon>Gunneridae</taxon>
        <taxon>Pentapetalae</taxon>
        <taxon>rosids</taxon>
        <taxon>fabids</taxon>
        <taxon>Malpighiales</taxon>
        <taxon>Salicaceae</taxon>
        <taxon>Saliceae</taxon>
        <taxon>Salix</taxon>
    </lineage>
</organism>
<accession>A0A9Q0QGF2</accession>
<protein>
    <submittedName>
        <fullName evidence="2">Uncharacterized protein</fullName>
    </submittedName>
</protein>
<keyword evidence="1" id="KW-0472">Membrane</keyword>